<feature type="binding site" evidence="10">
    <location>
        <begin position="487"/>
        <end position="490"/>
    </location>
    <ligand>
        <name>GTP</name>
        <dbReference type="ChEBI" id="CHEBI:37565"/>
    </ligand>
</feature>
<evidence type="ECO:0000259" key="12">
    <source>
        <dbReference type="PROSITE" id="PS00300"/>
    </source>
</evidence>
<evidence type="ECO:0000256" key="9">
    <source>
        <dbReference type="ARBA" id="ARBA00053570"/>
    </source>
</evidence>
<dbReference type="InterPro" id="IPR004390">
    <property type="entry name" value="SR_rcpt_FtsY"/>
</dbReference>
<evidence type="ECO:0000313" key="13">
    <source>
        <dbReference type="EMBL" id="QGH61602.1"/>
    </source>
</evidence>
<dbReference type="InterPro" id="IPR027417">
    <property type="entry name" value="P-loop_NTPase"/>
</dbReference>
<dbReference type="GO" id="GO:0005886">
    <property type="term" value="C:plasma membrane"/>
    <property type="evidence" value="ECO:0007669"/>
    <property type="project" value="UniProtKB-SubCell"/>
</dbReference>
<dbReference type="Gene3D" id="1.20.120.140">
    <property type="entry name" value="Signal recognition particle SRP54, nucleotide-binding domain"/>
    <property type="match status" value="1"/>
</dbReference>
<evidence type="ECO:0000256" key="1">
    <source>
        <dbReference type="ARBA" id="ARBA00022475"/>
    </source>
</evidence>
<dbReference type="EC" id="3.6.5.4" evidence="10"/>
<dbReference type="Proteomes" id="UP000381260">
    <property type="component" value="Chromosome"/>
</dbReference>
<dbReference type="PROSITE" id="PS00300">
    <property type="entry name" value="SRP54"/>
    <property type="match status" value="1"/>
</dbReference>
<keyword evidence="2 10" id="KW-0963">Cytoplasm</keyword>
<dbReference type="AlphaFoldDB" id="A0A5Q2V7U5"/>
<dbReference type="GO" id="GO:0005525">
    <property type="term" value="F:GTP binding"/>
    <property type="evidence" value="ECO:0007669"/>
    <property type="project" value="UniProtKB-UniRule"/>
</dbReference>
<dbReference type="HAMAP" id="MF_00920">
    <property type="entry name" value="FtsY"/>
    <property type="match status" value="1"/>
</dbReference>
<keyword evidence="5 10" id="KW-0342">GTP-binding</keyword>
<evidence type="ECO:0000256" key="5">
    <source>
        <dbReference type="ARBA" id="ARBA00023134"/>
    </source>
</evidence>
<dbReference type="EMBL" id="CP045913">
    <property type="protein sequence ID" value="QGH61602.1"/>
    <property type="molecule type" value="Genomic_DNA"/>
</dbReference>
<dbReference type="GO" id="GO:0003924">
    <property type="term" value="F:GTPase activity"/>
    <property type="evidence" value="ECO:0007669"/>
    <property type="project" value="UniProtKB-UniRule"/>
</dbReference>
<dbReference type="InterPro" id="IPR013822">
    <property type="entry name" value="Signal_recog_particl_SRP54_hlx"/>
</dbReference>
<keyword evidence="6 10" id="KW-0472">Membrane</keyword>
<dbReference type="InterPro" id="IPR003593">
    <property type="entry name" value="AAA+_ATPase"/>
</dbReference>
<evidence type="ECO:0000256" key="7">
    <source>
        <dbReference type="ARBA" id="ARBA00023170"/>
    </source>
</evidence>
<dbReference type="InterPro" id="IPR036225">
    <property type="entry name" value="SRP/SRP_N"/>
</dbReference>
<comment type="subunit">
    <text evidence="10">Part of the signal recognition particle protein translocation system, which is composed of SRP and FtsY. SRP is a ribonucleoprotein composed of Ffh and a 4.5S RNA molecule.</text>
</comment>
<dbReference type="SMART" id="SM00963">
    <property type="entry name" value="SRP54_N"/>
    <property type="match status" value="1"/>
</dbReference>
<evidence type="ECO:0000256" key="6">
    <source>
        <dbReference type="ARBA" id="ARBA00023136"/>
    </source>
</evidence>
<dbReference type="GO" id="GO:0005737">
    <property type="term" value="C:cytoplasm"/>
    <property type="evidence" value="ECO:0007669"/>
    <property type="project" value="UniProtKB-SubCell"/>
</dbReference>
<dbReference type="CDD" id="cd17874">
    <property type="entry name" value="FtsY"/>
    <property type="match status" value="1"/>
</dbReference>
<feature type="binding site" evidence="10">
    <location>
        <begin position="341"/>
        <end position="348"/>
    </location>
    <ligand>
        <name>GTP</name>
        <dbReference type="ChEBI" id="CHEBI:37565"/>
    </ligand>
</feature>
<dbReference type="FunFam" id="3.40.50.300:FF:000053">
    <property type="entry name" value="Signal recognition particle receptor FtsY"/>
    <property type="match status" value="1"/>
</dbReference>
<evidence type="ECO:0000313" key="14">
    <source>
        <dbReference type="Proteomes" id="UP000381260"/>
    </source>
</evidence>
<dbReference type="NCBIfam" id="TIGR00064">
    <property type="entry name" value="ftsY"/>
    <property type="match status" value="1"/>
</dbReference>
<sequence>MAKDKKRGFFSWLGFGQKEEEQQQPETAVEPAESQAVETPVEPVAPRLDDQLPAQESEPAASVETPGEWDGSLTGEHIAESVPVVAEHSAAAQALAEEIVILTEQVAAEQQPVTAEEIAEPVAEVEPEPVVVIEPEVVAVPEPEVLESETVIEPEPRVIAPEPVIEPEPEPVAVPDAEAIEPEPEVIAPEPEPEPLPASVALEPIIVAPAIIEEQQPELPAPAVTQEQERPTKEGFFARLKRSLVKTRQNLGSGFIGLFRGKKIDDDLFEELEEQLLIADVGVETTRKIITSLTQHASRKQLKDAEALYGKLKEEMSEILTKVEQPLDVSGKTPYVILMVGVNGVGKTTTIGKLARQFQAEGKSVMLAAGDTFRAAAVEQLQVWGERNRIPVIAQQTGADSASVIFDAVQAAKARGIDVLLADTAGRLQNKAHLMEELKKIVRVMKKLDDQAPHEVMLTLDASTGQNAVSQAKLFNEAVGLTGITLTKLDGTAKGGVIFAIADQFAIPIRYIGVGEGIEDLRPFKADDFIEALFARED</sequence>
<reference evidence="13 14" key="1">
    <citation type="submission" date="2019-11" db="EMBL/GenBank/DDBJ databases">
        <title>The Phosphoenolpyruvate Phosphotransferase System Regulates Serratia proteamaculans 336X Biofilm Formation and Wheat Roots colonization.</title>
        <authorList>
            <person name="Liu F."/>
        </authorList>
    </citation>
    <scope>NUCLEOTIDE SEQUENCE [LARGE SCALE GENOMIC DNA]</scope>
    <source>
        <strain evidence="13 14">336X</strain>
    </source>
</reference>
<dbReference type="Gene3D" id="3.40.50.300">
    <property type="entry name" value="P-loop containing nucleotide triphosphate hydrolases"/>
    <property type="match status" value="1"/>
</dbReference>
<accession>A0A5Q2V7U5</accession>
<keyword evidence="7 10" id="KW-0675">Receptor</keyword>
<feature type="region of interest" description="Disordered" evidence="11">
    <location>
        <begin position="1"/>
        <end position="76"/>
    </location>
</feature>
<comment type="subcellular location">
    <subcellularLocation>
        <location evidence="10">Cell membrane</location>
        <topology evidence="10">Peripheral membrane protein</topology>
        <orientation evidence="10">Cytoplasmic side</orientation>
    </subcellularLocation>
    <subcellularLocation>
        <location evidence="10">Cytoplasm</location>
    </subcellularLocation>
</comment>
<gene>
    <name evidence="10 13" type="primary">ftsY</name>
    <name evidence="13" type="ORF">GHV41_12515</name>
</gene>
<dbReference type="PANTHER" id="PTHR43134:SF1">
    <property type="entry name" value="SIGNAL RECOGNITION PARTICLE RECEPTOR SUBUNIT ALPHA"/>
    <property type="match status" value="1"/>
</dbReference>
<dbReference type="SUPFAM" id="SSF52540">
    <property type="entry name" value="P-loop containing nucleoside triphosphate hydrolases"/>
    <property type="match status" value="1"/>
</dbReference>
<evidence type="ECO:0000256" key="4">
    <source>
        <dbReference type="ARBA" id="ARBA00022801"/>
    </source>
</evidence>
<evidence type="ECO:0000256" key="2">
    <source>
        <dbReference type="ARBA" id="ARBA00022490"/>
    </source>
</evidence>
<dbReference type="GO" id="GO:0006614">
    <property type="term" value="P:SRP-dependent cotranslational protein targeting to membrane"/>
    <property type="evidence" value="ECO:0007669"/>
    <property type="project" value="InterPro"/>
</dbReference>
<keyword evidence="4 10" id="KW-0378">Hydrolase</keyword>
<organism evidence="13 14">
    <name type="scientific">Serratia proteamaculans</name>
    <dbReference type="NCBI Taxonomy" id="28151"/>
    <lineage>
        <taxon>Bacteria</taxon>
        <taxon>Pseudomonadati</taxon>
        <taxon>Pseudomonadota</taxon>
        <taxon>Gammaproteobacteria</taxon>
        <taxon>Enterobacterales</taxon>
        <taxon>Yersiniaceae</taxon>
        <taxon>Serratia</taxon>
    </lineage>
</organism>
<comment type="function">
    <text evidence="9 10">Involved in targeting and insertion of nascent membrane proteins into the cytoplasmic membrane. Acts as a receptor for the complex formed by the signal recognition particle (SRP) and the ribosome-nascent chain (RNC). Interaction with SRP-RNC leads to the transfer of the RNC complex to the Sec translocase for insertion into the membrane, the hydrolysis of GTP by both Ffh and FtsY, and the dissociation of the SRP-FtsY complex into the individual components.</text>
</comment>
<keyword evidence="3 10" id="KW-0547">Nucleotide-binding</keyword>
<dbReference type="PANTHER" id="PTHR43134">
    <property type="entry name" value="SIGNAL RECOGNITION PARTICLE RECEPTOR SUBUNIT ALPHA"/>
    <property type="match status" value="1"/>
</dbReference>
<dbReference type="Pfam" id="PF00448">
    <property type="entry name" value="SRP54"/>
    <property type="match status" value="1"/>
</dbReference>
<proteinExistence type="inferred from homology"/>
<keyword evidence="1 10" id="KW-1003">Cell membrane</keyword>
<dbReference type="RefSeq" id="WP_153858743.1">
    <property type="nucleotide sequence ID" value="NZ_CP045913.1"/>
</dbReference>
<feature type="domain" description="SRP54-type proteins GTP-binding" evidence="12">
    <location>
        <begin position="508"/>
        <end position="521"/>
    </location>
</feature>
<dbReference type="InterPro" id="IPR042101">
    <property type="entry name" value="SRP54_N_sf"/>
</dbReference>
<dbReference type="SMART" id="SM00382">
    <property type="entry name" value="AAA"/>
    <property type="match status" value="1"/>
</dbReference>
<comment type="similarity">
    <text evidence="10">Belongs to the GTP-binding SRP family. FtsY subfamily.</text>
</comment>
<dbReference type="InterPro" id="IPR000897">
    <property type="entry name" value="SRP54_GTPase_dom"/>
</dbReference>
<dbReference type="SMART" id="SM00962">
    <property type="entry name" value="SRP54"/>
    <property type="match status" value="1"/>
</dbReference>
<feature type="binding site" evidence="10">
    <location>
        <begin position="423"/>
        <end position="427"/>
    </location>
    <ligand>
        <name>GTP</name>
        <dbReference type="ChEBI" id="CHEBI:37565"/>
    </ligand>
</feature>
<evidence type="ECO:0000256" key="11">
    <source>
        <dbReference type="SAM" id="MobiDB-lite"/>
    </source>
</evidence>
<dbReference type="GO" id="GO:0005047">
    <property type="term" value="F:signal recognition particle binding"/>
    <property type="evidence" value="ECO:0007669"/>
    <property type="project" value="TreeGrafter"/>
</dbReference>
<evidence type="ECO:0000256" key="8">
    <source>
        <dbReference type="ARBA" id="ARBA00048027"/>
    </source>
</evidence>
<evidence type="ECO:0000256" key="10">
    <source>
        <dbReference type="HAMAP-Rule" id="MF_00920"/>
    </source>
</evidence>
<evidence type="ECO:0000256" key="3">
    <source>
        <dbReference type="ARBA" id="ARBA00022741"/>
    </source>
</evidence>
<name>A0A5Q2V7U5_SERPR</name>
<comment type="catalytic activity">
    <reaction evidence="8 10">
        <text>GTP + H2O = GDP + phosphate + H(+)</text>
        <dbReference type="Rhea" id="RHEA:19669"/>
        <dbReference type="ChEBI" id="CHEBI:15377"/>
        <dbReference type="ChEBI" id="CHEBI:15378"/>
        <dbReference type="ChEBI" id="CHEBI:37565"/>
        <dbReference type="ChEBI" id="CHEBI:43474"/>
        <dbReference type="ChEBI" id="CHEBI:58189"/>
        <dbReference type="EC" id="3.6.5.4"/>
    </reaction>
</comment>
<dbReference type="SUPFAM" id="SSF47364">
    <property type="entry name" value="Domain of the SRP/SRP receptor G-proteins"/>
    <property type="match status" value="1"/>
</dbReference>
<protein>
    <recommendedName>
        <fullName evidence="10">Signal recognition particle receptor FtsY</fullName>
        <shortName evidence="10">SRP receptor</shortName>
        <ecNumber evidence="10">3.6.5.4</ecNumber>
    </recommendedName>
</protein>
<dbReference type="FunFam" id="1.20.120.140:FF:000002">
    <property type="entry name" value="Signal recognition particle receptor FtsY"/>
    <property type="match status" value="1"/>
</dbReference>
<dbReference type="Pfam" id="PF02881">
    <property type="entry name" value="SRP54_N"/>
    <property type="match status" value="1"/>
</dbReference>